<dbReference type="Proteomes" id="UP000077521">
    <property type="component" value="Unassembled WGS sequence"/>
</dbReference>
<dbReference type="PROSITE" id="PS50082">
    <property type="entry name" value="WD_REPEATS_2"/>
    <property type="match status" value="3"/>
</dbReference>
<evidence type="ECO:0000256" key="6">
    <source>
        <dbReference type="ARBA" id="ARBA00023242"/>
    </source>
</evidence>
<evidence type="ECO:0000256" key="1">
    <source>
        <dbReference type="ARBA" id="ARBA00004604"/>
    </source>
</evidence>
<dbReference type="AlphaFoldDB" id="A0A177TSB7"/>
<evidence type="ECO:0000256" key="3">
    <source>
        <dbReference type="ARBA" id="ARBA00021762"/>
    </source>
</evidence>
<dbReference type="InterPro" id="IPR051733">
    <property type="entry name" value="WD_repeat_DCAF13/WDSOF1"/>
</dbReference>
<feature type="region of interest" description="Disordered" evidence="9">
    <location>
        <begin position="145"/>
        <end position="193"/>
    </location>
</feature>
<keyword evidence="5" id="KW-0677">Repeat</keyword>
<dbReference type="SMART" id="SM00320">
    <property type="entry name" value="WD40"/>
    <property type="match status" value="7"/>
</dbReference>
<organism evidence="11 12">
    <name type="scientific">Tilletia indica</name>
    <dbReference type="NCBI Taxonomy" id="43049"/>
    <lineage>
        <taxon>Eukaryota</taxon>
        <taxon>Fungi</taxon>
        <taxon>Dikarya</taxon>
        <taxon>Basidiomycota</taxon>
        <taxon>Ustilaginomycotina</taxon>
        <taxon>Exobasidiomycetes</taxon>
        <taxon>Tilletiales</taxon>
        <taxon>Tilletiaceae</taxon>
        <taxon>Tilletia</taxon>
    </lineage>
</organism>
<feature type="compositionally biased region" description="Basic and acidic residues" evidence="9">
    <location>
        <begin position="503"/>
        <end position="513"/>
    </location>
</feature>
<evidence type="ECO:0000256" key="7">
    <source>
        <dbReference type="ARBA" id="ARBA00023274"/>
    </source>
</evidence>
<evidence type="ECO:0000256" key="2">
    <source>
        <dbReference type="ARBA" id="ARBA00005649"/>
    </source>
</evidence>
<gene>
    <name evidence="11" type="ORF">A4X13_0g6079</name>
</gene>
<dbReference type="PANTHER" id="PTHR22851">
    <property type="entry name" value="U3 SMALL NUCLEOLAR RNA U3 SNORNA ASSOCIATED PROTEIN"/>
    <property type="match status" value="1"/>
</dbReference>
<dbReference type="Gene3D" id="2.130.10.10">
    <property type="entry name" value="YVTN repeat-like/Quinoprotein amine dehydrogenase"/>
    <property type="match status" value="2"/>
</dbReference>
<comment type="subcellular location">
    <subcellularLocation>
        <location evidence="1">Nucleus</location>
        <location evidence="1">Nucleolus</location>
    </subcellularLocation>
</comment>
<dbReference type="GO" id="GO:0016567">
    <property type="term" value="P:protein ubiquitination"/>
    <property type="evidence" value="ECO:0007669"/>
    <property type="project" value="UniProtKB-UniPathway"/>
</dbReference>
<feature type="domain" description="Sof1-like protein" evidence="10">
    <location>
        <begin position="422"/>
        <end position="507"/>
    </location>
</feature>
<dbReference type="GO" id="GO:0032040">
    <property type="term" value="C:small-subunit processome"/>
    <property type="evidence" value="ECO:0007669"/>
    <property type="project" value="TreeGrafter"/>
</dbReference>
<feature type="compositionally biased region" description="Basic residues" evidence="9">
    <location>
        <begin position="486"/>
        <end position="497"/>
    </location>
</feature>
<dbReference type="PANTHER" id="PTHR22851:SF0">
    <property type="entry name" value="DDB1- AND CUL4-ASSOCIATED FACTOR 13"/>
    <property type="match status" value="1"/>
</dbReference>
<dbReference type="InterPro" id="IPR020472">
    <property type="entry name" value="WD40_PAC1"/>
</dbReference>
<proteinExistence type="inferred from homology"/>
<feature type="region of interest" description="Disordered" evidence="9">
    <location>
        <begin position="470"/>
        <end position="513"/>
    </location>
</feature>
<dbReference type="Pfam" id="PF04158">
    <property type="entry name" value="Sof1"/>
    <property type="match status" value="1"/>
</dbReference>
<dbReference type="EMBL" id="LWDF02000536">
    <property type="protein sequence ID" value="KAE8245115.1"/>
    <property type="molecule type" value="Genomic_DNA"/>
</dbReference>
<dbReference type="InterPro" id="IPR015943">
    <property type="entry name" value="WD40/YVTN_repeat-like_dom_sf"/>
</dbReference>
<dbReference type="InterPro" id="IPR036322">
    <property type="entry name" value="WD40_repeat_dom_sf"/>
</dbReference>
<evidence type="ECO:0000256" key="5">
    <source>
        <dbReference type="ARBA" id="ARBA00022737"/>
    </source>
</evidence>
<feature type="compositionally biased region" description="Acidic residues" evidence="9">
    <location>
        <begin position="159"/>
        <end position="179"/>
    </location>
</feature>
<dbReference type="InterPro" id="IPR007287">
    <property type="entry name" value="Sof1"/>
</dbReference>
<evidence type="ECO:0000256" key="9">
    <source>
        <dbReference type="SAM" id="MobiDB-lite"/>
    </source>
</evidence>
<comment type="similarity">
    <text evidence="2">Belongs to the WD repeat DCAF13/WDSOF1 family.</text>
</comment>
<reference evidence="11" key="1">
    <citation type="submission" date="2016-04" db="EMBL/GenBank/DDBJ databases">
        <authorList>
            <person name="Nguyen H.D."/>
            <person name="Samba Siva P."/>
            <person name="Cullis J."/>
            <person name="Levesque C.A."/>
            <person name="Hambleton S."/>
        </authorList>
    </citation>
    <scope>NUCLEOTIDE SEQUENCE</scope>
    <source>
        <strain evidence="11">DAOMC 236416</strain>
    </source>
</reference>
<dbReference type="UniPathway" id="UPA00143"/>
<keyword evidence="7" id="KW-0687">Ribonucleoprotein</keyword>
<evidence type="ECO:0000256" key="4">
    <source>
        <dbReference type="ARBA" id="ARBA00022574"/>
    </source>
</evidence>
<protein>
    <recommendedName>
        <fullName evidence="3">DDB1- and CUL4-associated factor 13</fullName>
    </recommendedName>
    <alternativeName>
        <fullName evidence="8">WD repeat and SOF domain-containing protein 1</fullName>
    </alternativeName>
</protein>
<evidence type="ECO:0000313" key="12">
    <source>
        <dbReference type="Proteomes" id="UP000077521"/>
    </source>
</evidence>
<keyword evidence="12" id="KW-1185">Reference proteome</keyword>
<dbReference type="InterPro" id="IPR019775">
    <property type="entry name" value="WD40_repeat_CS"/>
</dbReference>
<evidence type="ECO:0000313" key="11">
    <source>
        <dbReference type="EMBL" id="KAE8245115.1"/>
    </source>
</evidence>
<evidence type="ECO:0000256" key="8">
    <source>
        <dbReference type="ARBA" id="ARBA00032239"/>
    </source>
</evidence>
<dbReference type="SUPFAM" id="SSF50978">
    <property type="entry name" value="WD40 repeat-like"/>
    <property type="match status" value="1"/>
</dbReference>
<dbReference type="PROSITE" id="PS00678">
    <property type="entry name" value="WD_REPEATS_1"/>
    <property type="match status" value="1"/>
</dbReference>
<name>A0A177TSB7_9BASI</name>
<comment type="caution">
    <text evidence="11">The sequence shown here is derived from an EMBL/GenBank/DDBJ whole genome shotgun (WGS) entry which is preliminary data.</text>
</comment>
<dbReference type="GO" id="GO:0000462">
    <property type="term" value="P:maturation of SSU-rRNA from tricistronic rRNA transcript (SSU-rRNA, 5.8S rRNA, LSU-rRNA)"/>
    <property type="evidence" value="ECO:0007669"/>
    <property type="project" value="TreeGrafter"/>
</dbReference>
<dbReference type="PROSITE" id="PS50294">
    <property type="entry name" value="WD_REPEATS_REGION"/>
    <property type="match status" value="2"/>
</dbReference>
<dbReference type="InterPro" id="IPR001680">
    <property type="entry name" value="WD40_rpt"/>
</dbReference>
<sequence length="513" mass="56674">MKVKVLSRSLDAHTPARLGDLAPVSRNLDPALHPFSKPREYTRALNASKLNRLFAKPFVASLSGHIDGVYSLAVDPLRLSAVASGSGDGEIRLWDLTQQSLVHSFPGAHSGIIQSLAFCPLPATGPSNGRVLLSCSTDASIKVWNADPHPERTGWSGDGAEDDDMDGDQDDMDDEDGDSFGEMTTGGDTRKGGLLSMQQADRSVTEPISIYHGRSAFNCLTTHATLPHFASASTSIQIWDLNRAGTSGTGSEALQTFTWANDGEAVNVVRFNQSEREVLASTGSDRSVVLYDTRGGKPLSKMIMQMRANDLAWSPMEPTTFAVGSEDHNIYTFDMRNLKSATQIYKDHVAAVMSISYSPTGQELVSGSYDRTLRLWSLGQGAHSRDIYHTKRMQRIFASVFTLDARFVLSGSDDGNVRLWKARASEKLGILNGREKANLEYQEALRKRWSGTAEVKRIERQRNVPKQIKQAQSLKRTMLESQRRKEEHRRRHTKKGNTKPQAARKEAILAVKE</sequence>
<evidence type="ECO:0000259" key="10">
    <source>
        <dbReference type="Pfam" id="PF04158"/>
    </source>
</evidence>
<keyword evidence="4" id="KW-0853">WD repeat</keyword>
<accession>A0A177TSB7</accession>
<keyword evidence="6" id="KW-0539">Nucleus</keyword>
<reference evidence="11" key="2">
    <citation type="journal article" date="2019" name="IMA Fungus">
        <title>Genome sequencing and comparison of five Tilletia species to identify candidate genes for the detection of regulated species infecting wheat.</title>
        <authorList>
            <person name="Nguyen H.D.T."/>
            <person name="Sultana T."/>
            <person name="Kesanakurti P."/>
            <person name="Hambleton S."/>
        </authorList>
    </citation>
    <scope>NUCLEOTIDE SEQUENCE</scope>
    <source>
        <strain evidence="11">DAOMC 236416</strain>
    </source>
</reference>
<dbReference type="PRINTS" id="PR00320">
    <property type="entry name" value="GPROTEINBRPT"/>
</dbReference>
<dbReference type="Pfam" id="PF00400">
    <property type="entry name" value="WD40"/>
    <property type="match status" value="4"/>
</dbReference>